<feature type="domain" description="MRH" evidence="10">
    <location>
        <begin position="364"/>
        <end position="488"/>
    </location>
</feature>
<dbReference type="PANTHER" id="PTHR15414:SF0">
    <property type="entry name" value="ENDOPLASMIC RETICULUM LECTIN 1"/>
    <property type="match status" value="1"/>
</dbReference>
<reference evidence="12" key="1">
    <citation type="submission" date="2025-08" db="UniProtKB">
        <authorList>
            <consortium name="RefSeq"/>
        </authorList>
    </citation>
    <scope>IDENTIFICATION</scope>
    <source>
        <tissue evidence="12">Whole larval tissue</tissue>
    </source>
</reference>
<sequence>MRCVLVLCLCVVKLVSSIEHDFKGFDDTILFGINWPGNQDIQHLVDGEVNKLELPKKEILKVTTANKESYECRIPELRAKESTSIEEYDGPSPLTLLKPLFSQKICSYRLESYWSYEVCHGRYIRQYHEERDVKKDLHSSNTFIKGKQVKTQEYFLGHWSTEKHAKLEAEVKAAKEKKEPYRITTVDGAKLASVEMVLDDGTVCDLSGKPRLTRVLYVCYTYGKHEVYSFKETSTCEYEIIILSPLLCEHPQFRPNELRENIIDCLPVGDAPKKPRSLLQMEVESRRFHHQTVRMLNTDNDPKDVLAVLKVEKIDKDGETHLKFELHPLNEDEDLVEDSKPLLSDKPAPVITDDSPVRAFLNGENCLNGGTGWWKYEFCYGKHVVQYHVDRTGEKTTLLLGKFDEKAHLDWIKENKGKAPKPVEYRTSVSHFYSNGDICDKTGKPRQTEVKLKCLENSSSPAQVSLYLLEPRTCHYILGVESPLICDILPLADNTGLIKSVKTVLESPEATQEKKEDEIKSFKEKTTEKYGND</sequence>
<keyword evidence="11" id="KW-1185">Reference proteome</keyword>
<comment type="subcellular location">
    <subcellularLocation>
        <location evidence="1">Endoplasmic reticulum</location>
    </subcellularLocation>
</comment>
<evidence type="ECO:0000256" key="5">
    <source>
        <dbReference type="ARBA" id="ARBA00037585"/>
    </source>
</evidence>
<dbReference type="InterPro" id="IPR045149">
    <property type="entry name" value="OS-9-like"/>
</dbReference>
<dbReference type="Proteomes" id="UP000829999">
    <property type="component" value="Chromosome 28"/>
</dbReference>
<evidence type="ECO:0000256" key="1">
    <source>
        <dbReference type="ARBA" id="ARBA00004240"/>
    </source>
</evidence>
<dbReference type="FunFam" id="2.70.130.10:FF:000001">
    <property type="entry name" value="Endoplasmic reticulum lectin 1"/>
    <property type="match status" value="1"/>
</dbReference>
<dbReference type="SUPFAM" id="SSF50911">
    <property type="entry name" value="Mannose 6-phosphate receptor domain"/>
    <property type="match status" value="2"/>
</dbReference>
<dbReference type="OrthoDB" id="239053at2759"/>
<evidence type="ECO:0000313" key="12">
    <source>
        <dbReference type="RefSeq" id="XP_035434289.2"/>
    </source>
</evidence>
<dbReference type="PROSITE" id="PS51914">
    <property type="entry name" value="MRH"/>
    <property type="match status" value="2"/>
</dbReference>
<gene>
    <name evidence="12" type="primary">LOC118265497</name>
</gene>
<evidence type="ECO:0000256" key="9">
    <source>
        <dbReference type="SAM" id="SignalP"/>
    </source>
</evidence>
<feature type="region of interest" description="Disordered" evidence="8">
    <location>
        <begin position="506"/>
        <end position="533"/>
    </location>
</feature>
<feature type="signal peptide" evidence="9">
    <location>
        <begin position="1"/>
        <end position="17"/>
    </location>
</feature>
<keyword evidence="4" id="KW-1015">Disulfide bond</keyword>
<protein>
    <recommendedName>
        <fullName evidence="6">Endoplasmic reticulum lectin 1</fullName>
    </recommendedName>
    <alternativeName>
        <fullName evidence="7">ER lectin</fullName>
    </alternativeName>
</protein>
<proteinExistence type="predicted"/>
<keyword evidence="3" id="KW-0256">Endoplasmic reticulum</keyword>
<evidence type="ECO:0000256" key="4">
    <source>
        <dbReference type="ARBA" id="ARBA00023157"/>
    </source>
</evidence>
<dbReference type="GO" id="GO:0030968">
    <property type="term" value="P:endoplasmic reticulum unfolded protein response"/>
    <property type="evidence" value="ECO:0007669"/>
    <property type="project" value="InterPro"/>
</dbReference>
<name>A0A9R0CZ28_SPOFR</name>
<evidence type="ECO:0000256" key="3">
    <source>
        <dbReference type="ARBA" id="ARBA00022824"/>
    </source>
</evidence>
<comment type="function">
    <text evidence="5">Probable lectin that binds selectively to improperly folded lumenal proteins. May function in endoplasmic reticulum quality control and endoplasmic reticulum-associated degradation (ERAD) of both non-glycosylated proteins and glycoproteins.</text>
</comment>
<dbReference type="Gene3D" id="2.70.130.10">
    <property type="entry name" value="Mannose-6-phosphate receptor binding domain"/>
    <property type="match status" value="2"/>
</dbReference>
<feature type="compositionally biased region" description="Basic and acidic residues" evidence="8">
    <location>
        <begin position="511"/>
        <end position="533"/>
    </location>
</feature>
<feature type="domain" description="MRH" evidence="10">
    <location>
        <begin position="104"/>
        <end position="250"/>
    </location>
</feature>
<evidence type="ECO:0000259" key="10">
    <source>
        <dbReference type="PROSITE" id="PS51914"/>
    </source>
</evidence>
<dbReference type="PANTHER" id="PTHR15414">
    <property type="entry name" value="OS-9-RELATED"/>
    <property type="match status" value="1"/>
</dbReference>
<dbReference type="RefSeq" id="XP_035434289.2">
    <property type="nucleotide sequence ID" value="XM_035578396.2"/>
</dbReference>
<evidence type="ECO:0000256" key="8">
    <source>
        <dbReference type="SAM" id="MobiDB-lite"/>
    </source>
</evidence>
<dbReference type="GeneID" id="118265497"/>
<dbReference type="InterPro" id="IPR044865">
    <property type="entry name" value="MRH_dom"/>
</dbReference>
<dbReference type="InterPro" id="IPR009011">
    <property type="entry name" value="Man6P_isomerase_rcpt-bd_dom_sf"/>
</dbReference>
<evidence type="ECO:0000256" key="6">
    <source>
        <dbReference type="ARBA" id="ARBA00041108"/>
    </source>
</evidence>
<organism evidence="11 12">
    <name type="scientific">Spodoptera frugiperda</name>
    <name type="common">Fall armyworm</name>
    <dbReference type="NCBI Taxonomy" id="7108"/>
    <lineage>
        <taxon>Eukaryota</taxon>
        <taxon>Metazoa</taxon>
        <taxon>Ecdysozoa</taxon>
        <taxon>Arthropoda</taxon>
        <taxon>Hexapoda</taxon>
        <taxon>Insecta</taxon>
        <taxon>Pterygota</taxon>
        <taxon>Neoptera</taxon>
        <taxon>Endopterygota</taxon>
        <taxon>Lepidoptera</taxon>
        <taxon>Glossata</taxon>
        <taxon>Ditrysia</taxon>
        <taxon>Noctuoidea</taxon>
        <taxon>Noctuidae</taxon>
        <taxon>Amphipyrinae</taxon>
        <taxon>Spodoptera</taxon>
    </lineage>
</organism>
<keyword evidence="2 9" id="KW-0732">Signal</keyword>
<dbReference type="Pfam" id="PF07915">
    <property type="entry name" value="PRKCSH"/>
    <property type="match status" value="2"/>
</dbReference>
<evidence type="ECO:0000256" key="7">
    <source>
        <dbReference type="ARBA" id="ARBA00041661"/>
    </source>
</evidence>
<evidence type="ECO:0000256" key="2">
    <source>
        <dbReference type="ARBA" id="ARBA00022729"/>
    </source>
</evidence>
<dbReference type="InterPro" id="IPR012913">
    <property type="entry name" value="OS9-like_dom"/>
</dbReference>
<dbReference type="GO" id="GO:0030970">
    <property type="term" value="P:retrograde protein transport, ER to cytosol"/>
    <property type="evidence" value="ECO:0007669"/>
    <property type="project" value="TreeGrafter"/>
</dbReference>
<evidence type="ECO:0000313" key="11">
    <source>
        <dbReference type="Proteomes" id="UP000829999"/>
    </source>
</evidence>
<accession>A0A9R0CZ28</accession>
<dbReference type="GO" id="GO:0005788">
    <property type="term" value="C:endoplasmic reticulum lumen"/>
    <property type="evidence" value="ECO:0007669"/>
    <property type="project" value="TreeGrafter"/>
</dbReference>
<dbReference type="AlphaFoldDB" id="A0A9R0CZ28"/>
<feature type="chain" id="PRO_5040146737" description="Endoplasmic reticulum lectin 1" evidence="9">
    <location>
        <begin position="18"/>
        <end position="533"/>
    </location>
</feature>